<evidence type="ECO:0000313" key="2">
    <source>
        <dbReference type="Proteomes" id="UP000799755"/>
    </source>
</evidence>
<sequence>MSQASSLYKQIVYDIEILAACTLINVAFAKSSNRRTREVKHGETTSTHPSSLAQATELRDRSKCKWSRESRDAKIFGPRIGSDSGSTLARLWLDSGSTLTRPGPDSALPLLYPYSSMYLVAPRPCSKSPRTPICL</sequence>
<evidence type="ECO:0000313" key="1">
    <source>
        <dbReference type="EMBL" id="KAF2463767.1"/>
    </source>
</evidence>
<reference evidence="1" key="1">
    <citation type="journal article" date="2020" name="Stud. Mycol.">
        <title>101 Dothideomycetes genomes: a test case for predicting lifestyles and emergence of pathogens.</title>
        <authorList>
            <person name="Haridas S."/>
            <person name="Albert R."/>
            <person name="Binder M."/>
            <person name="Bloem J."/>
            <person name="Labutti K."/>
            <person name="Salamov A."/>
            <person name="Andreopoulos B."/>
            <person name="Baker S."/>
            <person name="Barry K."/>
            <person name="Bills G."/>
            <person name="Bluhm B."/>
            <person name="Cannon C."/>
            <person name="Castanera R."/>
            <person name="Culley D."/>
            <person name="Daum C."/>
            <person name="Ezra D."/>
            <person name="Gonzalez J."/>
            <person name="Henrissat B."/>
            <person name="Kuo A."/>
            <person name="Liang C."/>
            <person name="Lipzen A."/>
            <person name="Lutzoni F."/>
            <person name="Magnuson J."/>
            <person name="Mondo S."/>
            <person name="Nolan M."/>
            <person name="Ohm R."/>
            <person name="Pangilinan J."/>
            <person name="Park H.-J."/>
            <person name="Ramirez L."/>
            <person name="Alfaro M."/>
            <person name="Sun H."/>
            <person name="Tritt A."/>
            <person name="Yoshinaga Y."/>
            <person name="Zwiers L.-H."/>
            <person name="Turgeon B."/>
            <person name="Goodwin S."/>
            <person name="Spatafora J."/>
            <person name="Crous P."/>
            <person name="Grigoriev I."/>
        </authorList>
    </citation>
    <scope>NUCLEOTIDE SEQUENCE</scope>
    <source>
        <strain evidence="1">ATCC 200398</strain>
    </source>
</reference>
<organism evidence="1 2">
    <name type="scientific">Lindgomyces ingoldianus</name>
    <dbReference type="NCBI Taxonomy" id="673940"/>
    <lineage>
        <taxon>Eukaryota</taxon>
        <taxon>Fungi</taxon>
        <taxon>Dikarya</taxon>
        <taxon>Ascomycota</taxon>
        <taxon>Pezizomycotina</taxon>
        <taxon>Dothideomycetes</taxon>
        <taxon>Pleosporomycetidae</taxon>
        <taxon>Pleosporales</taxon>
        <taxon>Lindgomycetaceae</taxon>
        <taxon>Lindgomyces</taxon>
    </lineage>
</organism>
<gene>
    <name evidence="1" type="ORF">BDR25DRAFT_362434</name>
</gene>
<protein>
    <submittedName>
        <fullName evidence="1">Uncharacterized protein</fullName>
    </submittedName>
</protein>
<name>A0ACB6QBK9_9PLEO</name>
<comment type="caution">
    <text evidence="1">The sequence shown here is derived from an EMBL/GenBank/DDBJ whole genome shotgun (WGS) entry which is preliminary data.</text>
</comment>
<proteinExistence type="predicted"/>
<keyword evidence="2" id="KW-1185">Reference proteome</keyword>
<dbReference type="EMBL" id="MU003546">
    <property type="protein sequence ID" value="KAF2463767.1"/>
    <property type="molecule type" value="Genomic_DNA"/>
</dbReference>
<dbReference type="Proteomes" id="UP000799755">
    <property type="component" value="Unassembled WGS sequence"/>
</dbReference>
<accession>A0ACB6QBK9</accession>